<dbReference type="Gene3D" id="1.10.510.10">
    <property type="entry name" value="Transferase(Phosphotransferase) domain 1"/>
    <property type="match status" value="1"/>
</dbReference>
<dbReference type="PROSITE" id="PS00107">
    <property type="entry name" value="PROTEIN_KINASE_ATP"/>
    <property type="match status" value="1"/>
</dbReference>
<dbReference type="PANTHER" id="PTHR46256:SF2">
    <property type="entry name" value="NEITHER INACTIVATION NOR AFTERPOTENTIAL PROTEIN C"/>
    <property type="match status" value="1"/>
</dbReference>
<keyword evidence="27" id="KW-1185">Reference proteome</keyword>
<evidence type="ECO:0000256" key="20">
    <source>
        <dbReference type="ARBA" id="ARBA00048679"/>
    </source>
</evidence>
<keyword evidence="9" id="KW-0677">Repeat</keyword>
<dbReference type="InterPro" id="IPR008271">
    <property type="entry name" value="Ser/Thr_kinase_AS"/>
</dbReference>
<dbReference type="EMBL" id="JAVRBK010000003">
    <property type="protein sequence ID" value="KAK5646208.1"/>
    <property type="molecule type" value="Genomic_DNA"/>
</dbReference>
<comment type="catalytic activity">
    <reaction evidence="20">
        <text>L-seryl-[protein] + ATP = O-phospho-L-seryl-[protein] + ADP + H(+)</text>
        <dbReference type="Rhea" id="RHEA:17989"/>
        <dbReference type="Rhea" id="RHEA-COMP:9863"/>
        <dbReference type="Rhea" id="RHEA-COMP:11604"/>
        <dbReference type="ChEBI" id="CHEBI:15378"/>
        <dbReference type="ChEBI" id="CHEBI:29999"/>
        <dbReference type="ChEBI" id="CHEBI:30616"/>
        <dbReference type="ChEBI" id="CHEBI:83421"/>
        <dbReference type="ChEBI" id="CHEBI:456216"/>
        <dbReference type="EC" id="2.7.11.1"/>
    </reaction>
</comment>
<feature type="domain" description="Myosin motor" evidence="25">
    <location>
        <begin position="333"/>
        <end position="1018"/>
    </location>
</feature>
<keyword evidence="7" id="KW-0716">Sensory transduction</keyword>
<dbReference type="PROSITE" id="PS50096">
    <property type="entry name" value="IQ"/>
    <property type="match status" value="2"/>
</dbReference>
<keyword evidence="8" id="KW-0808">Transferase</keyword>
<dbReference type="InterPro" id="IPR011009">
    <property type="entry name" value="Kinase-like_dom_sf"/>
</dbReference>
<feature type="compositionally biased region" description="Basic and acidic residues" evidence="23">
    <location>
        <begin position="1363"/>
        <end position="1376"/>
    </location>
</feature>
<evidence type="ECO:0000256" key="21">
    <source>
        <dbReference type="PROSITE-ProRule" id="PRU00782"/>
    </source>
</evidence>
<evidence type="ECO:0000256" key="14">
    <source>
        <dbReference type="ARBA" id="ARBA00023175"/>
    </source>
</evidence>
<evidence type="ECO:0000256" key="11">
    <source>
        <dbReference type="ARBA" id="ARBA00022777"/>
    </source>
</evidence>
<keyword evidence="17" id="KW-0966">Cell projection</keyword>
<evidence type="ECO:0000313" key="27">
    <source>
        <dbReference type="Proteomes" id="UP001329430"/>
    </source>
</evidence>
<dbReference type="GO" id="GO:0042995">
    <property type="term" value="C:cell projection"/>
    <property type="evidence" value="ECO:0007669"/>
    <property type="project" value="UniProtKB-SubCell"/>
</dbReference>
<evidence type="ECO:0000256" key="2">
    <source>
        <dbReference type="ARBA" id="ARBA00004316"/>
    </source>
</evidence>
<keyword evidence="11" id="KW-0418">Kinase</keyword>
<dbReference type="PROSITE" id="PS00108">
    <property type="entry name" value="PROTEIN_KINASE_ST"/>
    <property type="match status" value="1"/>
</dbReference>
<keyword evidence="5" id="KW-0963">Cytoplasm</keyword>
<keyword evidence="18" id="KW-0844">Vision</keyword>
<accession>A0AAN7ZQP7</accession>
<evidence type="ECO:0000256" key="17">
    <source>
        <dbReference type="ARBA" id="ARBA00023273"/>
    </source>
</evidence>
<dbReference type="PROSITE" id="PS51456">
    <property type="entry name" value="MYOSIN_MOTOR"/>
    <property type="match status" value="1"/>
</dbReference>
<dbReference type="PRINTS" id="PR00193">
    <property type="entry name" value="MYOSINHEAVY"/>
</dbReference>
<dbReference type="SUPFAM" id="SSF56112">
    <property type="entry name" value="Protein kinase-like (PK-like)"/>
    <property type="match status" value="1"/>
</dbReference>
<dbReference type="GO" id="GO:0003779">
    <property type="term" value="F:actin binding"/>
    <property type="evidence" value="ECO:0007669"/>
    <property type="project" value="UniProtKB-KW"/>
</dbReference>
<dbReference type="Gene3D" id="1.20.58.530">
    <property type="match status" value="1"/>
</dbReference>
<dbReference type="Proteomes" id="UP001329430">
    <property type="component" value="Chromosome 3"/>
</dbReference>
<evidence type="ECO:0000256" key="15">
    <source>
        <dbReference type="ARBA" id="ARBA00023203"/>
    </source>
</evidence>
<dbReference type="Pfam" id="PF00069">
    <property type="entry name" value="Pkinase"/>
    <property type="match status" value="1"/>
</dbReference>
<evidence type="ECO:0000256" key="19">
    <source>
        <dbReference type="ARBA" id="ARBA00047899"/>
    </source>
</evidence>
<evidence type="ECO:0000256" key="9">
    <source>
        <dbReference type="ARBA" id="ARBA00022737"/>
    </source>
</evidence>
<dbReference type="SUPFAM" id="SSF52540">
    <property type="entry name" value="P-loop containing nucleoside triphosphate hydrolases"/>
    <property type="match status" value="1"/>
</dbReference>
<feature type="binding site" evidence="22">
    <location>
        <position position="46"/>
    </location>
    <ligand>
        <name>ATP</name>
        <dbReference type="ChEBI" id="CHEBI:30616"/>
    </ligand>
</feature>
<dbReference type="Pfam" id="PF00063">
    <property type="entry name" value="Myosin_head"/>
    <property type="match status" value="1"/>
</dbReference>
<evidence type="ECO:0000256" key="18">
    <source>
        <dbReference type="ARBA" id="ARBA00023305"/>
    </source>
</evidence>
<evidence type="ECO:0000256" key="5">
    <source>
        <dbReference type="ARBA" id="ARBA00022490"/>
    </source>
</evidence>
<comment type="catalytic activity">
    <reaction evidence="19">
        <text>L-threonyl-[protein] + ATP = O-phospho-L-threonyl-[protein] + ADP + H(+)</text>
        <dbReference type="Rhea" id="RHEA:46608"/>
        <dbReference type="Rhea" id="RHEA-COMP:11060"/>
        <dbReference type="Rhea" id="RHEA-COMP:11605"/>
        <dbReference type="ChEBI" id="CHEBI:15378"/>
        <dbReference type="ChEBI" id="CHEBI:30013"/>
        <dbReference type="ChEBI" id="CHEBI:30616"/>
        <dbReference type="ChEBI" id="CHEBI:61977"/>
        <dbReference type="ChEBI" id="CHEBI:456216"/>
        <dbReference type="EC" id="2.7.11.1"/>
    </reaction>
</comment>
<dbReference type="Gene3D" id="6.20.240.20">
    <property type="match status" value="1"/>
</dbReference>
<dbReference type="PANTHER" id="PTHR46256">
    <property type="entry name" value="AGAP011099-PA"/>
    <property type="match status" value="1"/>
</dbReference>
<dbReference type="InterPro" id="IPR017441">
    <property type="entry name" value="Protein_kinase_ATP_BS"/>
</dbReference>
<sequence>MKEQFNYNDLPSADRRFILGECLGEGVHAKVFKSTDSETGKDVAVKVQRFNDDNMKFIQEEYRILTNFSNHPNLVQFYDIYKNTGELGDEVWFVMELCEGGTVMDLVKGIIGSNRRMAEEHISLILKEVLKALTYLHENNIMHRDIKGSNVLLTSEGDIKLSDFGLSRILKSEMARTHSCLGSPNWMAPEVISVVNPEFNGYDSRADVWSVGILALELGNGKSPYHNMHPTRAIFQIARNPPPSLDLPGNWSDSFIDFIEECLVKNPEHRPFMVELLDHPFFELVPKKYYYLNQELKILNISFGPIGKENRFPEMIITTNLYKKGYDKPLEQMLVEDLSALEEVNEEVVLEELNKRMAIGQASTFIGDVLLILNPNEQQEIYGEKQHAKYQFKSRSDCAPHIFTVADSAYQAALHHDKMQHIILSGESSSGKTTNFLHIIDHLLYLGRNENINQERIKNGIKLLQAFTHASTPSNDYSTRAVFHVEINYSSTGKNTGAHFEVYQIEKWRISTSDETQANFHILYYFYDGIQANGDLNKYLLRDDRECRYLRIPPEAKYNSRPRDNPKSNTKKFQKILEIFKEFQFDDEQIQTILNTLAAIIILGDINFIVDDEKRTQISNKECAVKVAQLLKIEEENFVAGLTSSHLRDVLANTLYSRIVQLVVNVINNKLCYGRAIFGDKYSIKVLDFYGFESFKTNNFSQFLVNCTNEQVQYFYNQAVFAWEELESVEENIPYQSVLYYNNKRALDEMLGGVSVLALVEEATKEKRGRTHIISGLINQNKTFVSRATDSEFCANHYAGSVIYDATFMADFNRDILPIETVKLLRTSNDAVFKTFFMNKLNKMGNPCMKFDEDIKHRAELMNNQKYLQKNSKQFSQTAKLYSAATTFKASSLELMKELSISARNGGVHFVRCLRSDFAGNPQSFHKELIKQQIRALAVIETATVRKRGFSHRIPFAEFLKRYKFLAFDFNENVDVTKENCRLLLIRLNMENWAIGKTEVFLKYYHEEYLSRLYEKQVKKIIKIQSLIRSYLIKRKMVKKLMTDSKNKTEKDQMDLIREEAATTLQKAYRSYYGRKHHKLSPLDNDTTKLASHFFNKWRRKSVYQILLQYRASQYQDLYNLSQQVHLYNQYIMNELTMLEDVDLSSVDSNVGVETLLGENKSSVLKLPFRLDNIPYYDTLHLCNLVTRDLDDEENWDSPFYFREISEISAIGHYKDFEQKVKLQLTKLPFNRQLSEFTSLSNENEMAKPQENEEIKIPKPPLENCELEVEHLNNINNTTTPANKDFEYIKAPILKKTPKPKDDYADPINELESKGRRKSVGAEDEPPFNFQAMLRKTNYRKEFDEKVDQDKETIPNEIDEQSVAEKKKMMKDTKTLPEKSKVSFDEVRISTELAPGITLEGIVVDL</sequence>
<dbReference type="InterPro" id="IPR036961">
    <property type="entry name" value="Kinesin_motor_dom_sf"/>
</dbReference>
<organism evidence="26 27">
    <name type="scientific">Pyrocoelia pectoralis</name>
    <dbReference type="NCBI Taxonomy" id="417401"/>
    <lineage>
        <taxon>Eukaryota</taxon>
        <taxon>Metazoa</taxon>
        <taxon>Ecdysozoa</taxon>
        <taxon>Arthropoda</taxon>
        <taxon>Hexapoda</taxon>
        <taxon>Insecta</taxon>
        <taxon>Pterygota</taxon>
        <taxon>Neoptera</taxon>
        <taxon>Endopterygota</taxon>
        <taxon>Coleoptera</taxon>
        <taxon>Polyphaga</taxon>
        <taxon>Elateriformia</taxon>
        <taxon>Elateroidea</taxon>
        <taxon>Lampyridae</taxon>
        <taxon>Lampyrinae</taxon>
        <taxon>Pyrocoelia</taxon>
    </lineage>
</organism>
<evidence type="ECO:0000256" key="13">
    <source>
        <dbReference type="ARBA" id="ARBA00023123"/>
    </source>
</evidence>
<name>A0AAN7ZQP7_9COLE</name>
<feature type="domain" description="Protein kinase" evidence="24">
    <location>
        <begin position="17"/>
        <end position="282"/>
    </location>
</feature>
<keyword evidence="16" id="KW-0206">Cytoskeleton</keyword>
<evidence type="ECO:0000256" key="6">
    <source>
        <dbReference type="ARBA" id="ARBA00022527"/>
    </source>
</evidence>
<dbReference type="Gene3D" id="1.20.120.720">
    <property type="entry name" value="Myosin VI head, motor domain, U50 subdomain"/>
    <property type="match status" value="1"/>
</dbReference>
<dbReference type="InterPro" id="IPR052409">
    <property type="entry name" value="Myosin-III_kinase_activity"/>
</dbReference>
<keyword evidence="10 21" id="KW-0547">Nucleotide-binding</keyword>
<dbReference type="SMART" id="SM00242">
    <property type="entry name" value="MYSc"/>
    <property type="match status" value="1"/>
</dbReference>
<comment type="caution">
    <text evidence="26">The sequence shown here is derived from an EMBL/GenBank/DDBJ whole genome shotgun (WGS) entry which is preliminary data.</text>
</comment>
<evidence type="ECO:0000259" key="25">
    <source>
        <dbReference type="PROSITE" id="PS51456"/>
    </source>
</evidence>
<evidence type="ECO:0000256" key="12">
    <source>
        <dbReference type="ARBA" id="ARBA00022840"/>
    </source>
</evidence>
<feature type="binding site" evidence="21">
    <location>
        <begin position="426"/>
        <end position="433"/>
    </location>
    <ligand>
        <name>ATP</name>
        <dbReference type="ChEBI" id="CHEBI:30616"/>
    </ligand>
</feature>
<evidence type="ECO:0000256" key="10">
    <source>
        <dbReference type="ARBA" id="ARBA00022741"/>
    </source>
</evidence>
<keyword evidence="14 21" id="KW-0505">Motor protein</keyword>
<dbReference type="GO" id="GO:0030832">
    <property type="term" value="P:regulation of actin filament length"/>
    <property type="evidence" value="ECO:0007669"/>
    <property type="project" value="TreeGrafter"/>
</dbReference>
<dbReference type="EC" id="2.7.11.1" evidence="4"/>
<evidence type="ECO:0000256" key="1">
    <source>
        <dbReference type="ARBA" id="ARBA00004245"/>
    </source>
</evidence>
<dbReference type="PROSITE" id="PS50011">
    <property type="entry name" value="PROTEIN_KINASE_DOM"/>
    <property type="match status" value="1"/>
</dbReference>
<keyword evidence="12 21" id="KW-0067">ATP-binding</keyword>
<dbReference type="GO" id="GO:0005524">
    <property type="term" value="F:ATP binding"/>
    <property type="evidence" value="ECO:0007669"/>
    <property type="project" value="UniProtKB-UniRule"/>
</dbReference>
<comment type="similarity">
    <text evidence="21">Belongs to the TRAFAC class myosin-kinesin ATPase superfamily. Myosin family.</text>
</comment>
<dbReference type="SMART" id="SM00015">
    <property type="entry name" value="IQ"/>
    <property type="match status" value="2"/>
</dbReference>
<keyword evidence="6" id="KW-0723">Serine/threonine-protein kinase</keyword>
<comment type="caution">
    <text evidence="21">Lacks conserved residue(s) required for the propagation of feature annotation.</text>
</comment>
<protein>
    <recommendedName>
        <fullName evidence="4">non-specific serine/threonine protein kinase</fullName>
        <ecNumber evidence="4">2.7.11.1</ecNumber>
    </recommendedName>
</protein>
<reference evidence="26 27" key="1">
    <citation type="journal article" date="2024" name="Insects">
        <title>An Improved Chromosome-Level Genome Assembly of the Firefly Pyrocoelia pectoralis.</title>
        <authorList>
            <person name="Fu X."/>
            <person name="Meyer-Rochow V.B."/>
            <person name="Ballantyne L."/>
            <person name="Zhu X."/>
        </authorList>
    </citation>
    <scope>NUCLEOTIDE SEQUENCE [LARGE SCALE GENOMIC DNA]</scope>
    <source>
        <strain evidence="26">XCY_ONT2</strain>
    </source>
</reference>
<evidence type="ECO:0000256" key="8">
    <source>
        <dbReference type="ARBA" id="ARBA00022679"/>
    </source>
</evidence>
<dbReference type="GO" id="GO:0016459">
    <property type="term" value="C:myosin complex"/>
    <property type="evidence" value="ECO:0007669"/>
    <property type="project" value="UniProtKB-KW"/>
</dbReference>
<dbReference type="InterPro" id="IPR000048">
    <property type="entry name" value="IQ_motif_EF-hand-BS"/>
</dbReference>
<dbReference type="Gene3D" id="1.20.5.190">
    <property type="match status" value="1"/>
</dbReference>
<dbReference type="SMART" id="SM00220">
    <property type="entry name" value="S_TKc"/>
    <property type="match status" value="1"/>
</dbReference>
<evidence type="ECO:0000256" key="23">
    <source>
        <dbReference type="SAM" id="MobiDB-lite"/>
    </source>
</evidence>
<dbReference type="GO" id="GO:0000146">
    <property type="term" value="F:microfilament motor activity"/>
    <property type="evidence" value="ECO:0007669"/>
    <property type="project" value="TreeGrafter"/>
</dbReference>
<evidence type="ECO:0000256" key="3">
    <source>
        <dbReference type="ARBA" id="ARBA00006998"/>
    </source>
</evidence>
<dbReference type="GO" id="GO:0005737">
    <property type="term" value="C:cytoplasm"/>
    <property type="evidence" value="ECO:0007669"/>
    <property type="project" value="UniProtKB-ARBA"/>
</dbReference>
<comment type="similarity">
    <text evidence="3">In the C-terminal section; belongs to the TRAFAC class myosin-kinesin ATPase superfamily. Myosin family.</text>
</comment>
<evidence type="ECO:0000256" key="16">
    <source>
        <dbReference type="ARBA" id="ARBA00023212"/>
    </source>
</evidence>
<gene>
    <name evidence="26" type="ORF">RI129_004672</name>
</gene>
<feature type="region of interest" description="Disordered" evidence="23">
    <location>
        <begin position="1346"/>
        <end position="1376"/>
    </location>
</feature>
<dbReference type="GO" id="GO:0007601">
    <property type="term" value="P:visual perception"/>
    <property type="evidence" value="ECO:0007669"/>
    <property type="project" value="UniProtKB-KW"/>
</dbReference>
<evidence type="ECO:0000256" key="4">
    <source>
        <dbReference type="ARBA" id="ARBA00012513"/>
    </source>
</evidence>
<dbReference type="InterPro" id="IPR001609">
    <property type="entry name" value="Myosin_head_motor_dom-like"/>
</dbReference>
<dbReference type="Gene3D" id="3.40.850.10">
    <property type="entry name" value="Kinesin motor domain"/>
    <property type="match status" value="1"/>
</dbReference>
<keyword evidence="15 21" id="KW-0009">Actin-binding</keyword>
<dbReference type="Gene3D" id="1.10.10.820">
    <property type="match status" value="1"/>
</dbReference>
<proteinExistence type="inferred from homology"/>
<dbReference type="GO" id="GO:0004674">
    <property type="term" value="F:protein serine/threonine kinase activity"/>
    <property type="evidence" value="ECO:0007669"/>
    <property type="project" value="UniProtKB-KW"/>
</dbReference>
<feature type="region of interest" description="Disordered" evidence="23">
    <location>
        <begin position="1298"/>
        <end position="1324"/>
    </location>
</feature>
<evidence type="ECO:0000313" key="26">
    <source>
        <dbReference type="EMBL" id="KAK5646208.1"/>
    </source>
</evidence>
<evidence type="ECO:0000256" key="22">
    <source>
        <dbReference type="PROSITE-ProRule" id="PRU10141"/>
    </source>
</evidence>
<keyword evidence="13 21" id="KW-0518">Myosin</keyword>
<evidence type="ECO:0000256" key="7">
    <source>
        <dbReference type="ARBA" id="ARBA00022606"/>
    </source>
</evidence>
<dbReference type="InterPro" id="IPR027417">
    <property type="entry name" value="P-loop_NTPase"/>
</dbReference>
<evidence type="ECO:0000259" key="24">
    <source>
        <dbReference type="PROSITE" id="PS50011"/>
    </source>
</evidence>
<comment type="subcellular location">
    <subcellularLocation>
        <location evidence="2">Cell projection</location>
    </subcellularLocation>
    <subcellularLocation>
        <location evidence="1">Cytoplasm</location>
        <location evidence="1">Cytoskeleton</location>
    </subcellularLocation>
</comment>
<dbReference type="InterPro" id="IPR000719">
    <property type="entry name" value="Prot_kinase_dom"/>
</dbReference>
<dbReference type="Pfam" id="PF00612">
    <property type="entry name" value="IQ"/>
    <property type="match status" value="1"/>
</dbReference>